<gene>
    <name evidence="1" type="ORF">CXB51_029274</name>
</gene>
<reference evidence="1 2" key="1">
    <citation type="journal article" date="2021" name="bioRxiv">
        <title>The Gossypium anomalum genome as a resource for cotton improvement and evolutionary analysis of hybrid incompatibility.</title>
        <authorList>
            <person name="Grover C.E."/>
            <person name="Yuan D."/>
            <person name="Arick M.A."/>
            <person name="Miller E.R."/>
            <person name="Hu G."/>
            <person name="Peterson D.G."/>
            <person name="Wendel J.F."/>
            <person name="Udall J.A."/>
        </authorList>
    </citation>
    <scope>NUCLEOTIDE SEQUENCE [LARGE SCALE GENOMIC DNA]</scope>
    <source>
        <strain evidence="1">JFW-Udall</strain>
        <tissue evidence="1">Leaf</tissue>
    </source>
</reference>
<comment type="caution">
    <text evidence="1">The sequence shown here is derived from an EMBL/GenBank/DDBJ whole genome shotgun (WGS) entry which is preliminary data.</text>
</comment>
<dbReference type="Proteomes" id="UP000701853">
    <property type="component" value="Chromosome 11"/>
</dbReference>
<name>A0A8J5Y8G0_9ROSI</name>
<organism evidence="1 2">
    <name type="scientific">Gossypium anomalum</name>
    <dbReference type="NCBI Taxonomy" id="47600"/>
    <lineage>
        <taxon>Eukaryota</taxon>
        <taxon>Viridiplantae</taxon>
        <taxon>Streptophyta</taxon>
        <taxon>Embryophyta</taxon>
        <taxon>Tracheophyta</taxon>
        <taxon>Spermatophyta</taxon>
        <taxon>Magnoliopsida</taxon>
        <taxon>eudicotyledons</taxon>
        <taxon>Gunneridae</taxon>
        <taxon>Pentapetalae</taxon>
        <taxon>rosids</taxon>
        <taxon>malvids</taxon>
        <taxon>Malvales</taxon>
        <taxon>Malvaceae</taxon>
        <taxon>Malvoideae</taxon>
        <taxon>Gossypium</taxon>
    </lineage>
</organism>
<dbReference type="EMBL" id="JAHUZN010000011">
    <property type="protein sequence ID" value="KAG8479743.1"/>
    <property type="molecule type" value="Genomic_DNA"/>
</dbReference>
<dbReference type="AlphaFoldDB" id="A0A8J5Y8G0"/>
<proteinExistence type="predicted"/>
<accession>A0A8J5Y8G0</accession>
<protein>
    <submittedName>
        <fullName evidence="1">Uncharacterized protein</fullName>
    </submittedName>
</protein>
<evidence type="ECO:0000313" key="2">
    <source>
        <dbReference type="Proteomes" id="UP000701853"/>
    </source>
</evidence>
<evidence type="ECO:0000313" key="1">
    <source>
        <dbReference type="EMBL" id="KAG8479743.1"/>
    </source>
</evidence>
<sequence length="95" mass="10705">MLLQYLTLGLGVETLLPVKHNQLLLSKHASTLVGEQDSLFLIDCLPHMFLQYLYLVLGVGTLVLVKHNQSLLISPIFENAPKDKVKRCSTMHHIL</sequence>
<keyword evidence="2" id="KW-1185">Reference proteome</keyword>